<dbReference type="InterPro" id="IPR007842">
    <property type="entry name" value="HEPN_dom"/>
</dbReference>
<gene>
    <name evidence="2" type="ORF">S01H1_34923</name>
</gene>
<name>X0V871_9ZZZZ</name>
<dbReference type="PROSITE" id="PS50910">
    <property type="entry name" value="HEPN"/>
    <property type="match status" value="1"/>
</dbReference>
<dbReference type="AlphaFoldDB" id="X0V871"/>
<dbReference type="EMBL" id="BARS01021778">
    <property type="protein sequence ID" value="GAG07532.1"/>
    <property type="molecule type" value="Genomic_DNA"/>
</dbReference>
<accession>X0V871</accession>
<feature type="domain" description="HEPN" evidence="1">
    <location>
        <begin position="1"/>
        <end position="93"/>
    </location>
</feature>
<sequence length="102" mass="11796">ISLKKELFEPAMFSAIHALELSLKAALLTKTDEAWKTHNIGGQFGKYFREEIGDKTCRRINVIISKYNLPRYPSDKTLDPEEVEKDITFIEEFIEHQIVAIL</sequence>
<proteinExistence type="predicted"/>
<organism evidence="2">
    <name type="scientific">marine sediment metagenome</name>
    <dbReference type="NCBI Taxonomy" id="412755"/>
    <lineage>
        <taxon>unclassified sequences</taxon>
        <taxon>metagenomes</taxon>
        <taxon>ecological metagenomes</taxon>
    </lineage>
</organism>
<dbReference type="Pfam" id="PF05168">
    <property type="entry name" value="HEPN"/>
    <property type="match status" value="1"/>
</dbReference>
<reference evidence="2" key="1">
    <citation type="journal article" date="2014" name="Front. Microbiol.">
        <title>High frequency of phylogenetically diverse reductive dehalogenase-homologous genes in deep subseafloor sedimentary metagenomes.</title>
        <authorList>
            <person name="Kawai M."/>
            <person name="Futagami T."/>
            <person name="Toyoda A."/>
            <person name="Takaki Y."/>
            <person name="Nishi S."/>
            <person name="Hori S."/>
            <person name="Arai W."/>
            <person name="Tsubouchi T."/>
            <person name="Morono Y."/>
            <person name="Uchiyama I."/>
            <person name="Ito T."/>
            <person name="Fujiyama A."/>
            <person name="Inagaki F."/>
            <person name="Takami H."/>
        </authorList>
    </citation>
    <scope>NUCLEOTIDE SEQUENCE</scope>
    <source>
        <strain evidence="2">Expedition CK06-06</strain>
    </source>
</reference>
<dbReference type="SUPFAM" id="SSF81593">
    <property type="entry name" value="Nucleotidyltransferase substrate binding subunit/domain"/>
    <property type="match status" value="1"/>
</dbReference>
<dbReference type="Gene3D" id="1.20.120.330">
    <property type="entry name" value="Nucleotidyltransferases domain 2"/>
    <property type="match status" value="1"/>
</dbReference>
<protein>
    <recommendedName>
        <fullName evidence="1">HEPN domain-containing protein</fullName>
    </recommendedName>
</protein>
<evidence type="ECO:0000259" key="1">
    <source>
        <dbReference type="PROSITE" id="PS50910"/>
    </source>
</evidence>
<evidence type="ECO:0000313" key="2">
    <source>
        <dbReference type="EMBL" id="GAG07532.1"/>
    </source>
</evidence>
<comment type="caution">
    <text evidence="2">The sequence shown here is derived from an EMBL/GenBank/DDBJ whole genome shotgun (WGS) entry which is preliminary data.</text>
</comment>
<feature type="non-terminal residue" evidence="2">
    <location>
        <position position="1"/>
    </location>
</feature>